<evidence type="ECO:0000256" key="1">
    <source>
        <dbReference type="ARBA" id="ARBA00006484"/>
    </source>
</evidence>
<organism evidence="2 3">
    <name type="scientific">Pseudogemmobacter faecipullorum</name>
    <dbReference type="NCBI Taxonomy" id="2755041"/>
    <lineage>
        <taxon>Bacteria</taxon>
        <taxon>Pseudomonadati</taxon>
        <taxon>Pseudomonadota</taxon>
        <taxon>Alphaproteobacteria</taxon>
        <taxon>Rhodobacterales</taxon>
        <taxon>Paracoccaceae</taxon>
        <taxon>Pseudogemmobacter</taxon>
    </lineage>
</organism>
<evidence type="ECO:0000313" key="2">
    <source>
        <dbReference type="EMBL" id="MCB5411975.1"/>
    </source>
</evidence>
<sequence>MTKTVVITGASGTLGCAIAQHLATLGWNLVLTSRDASSCQPLAKKLRTAGVRVETLSLDLLDRESTETLSDRIAEKGVCVTHVVSNARSLDALTVGQDGLAQPEPFISELTIDVVGPYRLLMSFARDERHNLSGVVTVGSQYGEVAPNPALYDGDLSRSPVQYGVAKAALHHLTRELAVRLAPTVRVNCVAYGGFVGRTDDAFQERYARLAPLGRMLRTTDAGGPVAFLLDDAAASAVTGHVLVADGGWSVW</sequence>
<comment type="similarity">
    <text evidence="1">Belongs to the short-chain dehydrogenases/reductases (SDR) family.</text>
</comment>
<dbReference type="RefSeq" id="WP_226937406.1">
    <property type="nucleotide sequence ID" value="NZ_JACDXX010000024.1"/>
</dbReference>
<dbReference type="EMBL" id="JACDXX010000024">
    <property type="protein sequence ID" value="MCB5411975.1"/>
    <property type="molecule type" value="Genomic_DNA"/>
</dbReference>
<dbReference type="PRINTS" id="PR00081">
    <property type="entry name" value="GDHRDH"/>
</dbReference>
<evidence type="ECO:0000313" key="3">
    <source>
        <dbReference type="Proteomes" id="UP001198571"/>
    </source>
</evidence>
<dbReference type="PROSITE" id="PS51257">
    <property type="entry name" value="PROKAR_LIPOPROTEIN"/>
    <property type="match status" value="1"/>
</dbReference>
<proteinExistence type="inferred from homology"/>
<name>A0ABS8CS42_9RHOB</name>
<dbReference type="PANTHER" id="PTHR42760">
    <property type="entry name" value="SHORT-CHAIN DEHYDROGENASES/REDUCTASES FAMILY MEMBER"/>
    <property type="match status" value="1"/>
</dbReference>
<gene>
    <name evidence="2" type="ORF">H0485_18470</name>
</gene>
<accession>A0ABS8CS42</accession>
<dbReference type="Pfam" id="PF13561">
    <property type="entry name" value="adh_short_C2"/>
    <property type="match status" value="1"/>
</dbReference>
<keyword evidence="3" id="KW-1185">Reference proteome</keyword>
<dbReference type="InterPro" id="IPR036291">
    <property type="entry name" value="NAD(P)-bd_dom_sf"/>
</dbReference>
<comment type="caution">
    <text evidence="2">The sequence shown here is derived from an EMBL/GenBank/DDBJ whole genome shotgun (WGS) entry which is preliminary data.</text>
</comment>
<protein>
    <submittedName>
        <fullName evidence="2">SDR family oxidoreductase</fullName>
    </submittedName>
</protein>
<dbReference type="Proteomes" id="UP001198571">
    <property type="component" value="Unassembled WGS sequence"/>
</dbReference>
<reference evidence="2 3" key="1">
    <citation type="submission" date="2020-07" db="EMBL/GenBank/DDBJ databases">
        <title>Pseudogemmobacter sp. nov., isolated from poultry manure in Taiwan.</title>
        <authorList>
            <person name="Lin S.-Y."/>
            <person name="Tang Y.-S."/>
            <person name="Young C.-C."/>
        </authorList>
    </citation>
    <scope>NUCLEOTIDE SEQUENCE [LARGE SCALE GENOMIC DNA]</scope>
    <source>
        <strain evidence="2 3">CC-YST710</strain>
    </source>
</reference>
<dbReference type="Gene3D" id="3.40.50.720">
    <property type="entry name" value="NAD(P)-binding Rossmann-like Domain"/>
    <property type="match status" value="1"/>
</dbReference>
<dbReference type="InterPro" id="IPR002347">
    <property type="entry name" value="SDR_fam"/>
</dbReference>
<dbReference type="SUPFAM" id="SSF51735">
    <property type="entry name" value="NAD(P)-binding Rossmann-fold domains"/>
    <property type="match status" value="1"/>
</dbReference>